<evidence type="ECO:0000313" key="3">
    <source>
        <dbReference type="EMBL" id="MCG2577611.1"/>
    </source>
</evidence>
<name>A0ABS9K3A0_9RHOO</name>
<dbReference type="RefSeq" id="WP_275710898.1">
    <property type="nucleotide sequence ID" value="NZ_JAKLTN010000002.1"/>
</dbReference>
<dbReference type="SUPFAM" id="SSF52172">
    <property type="entry name" value="CheY-like"/>
    <property type="match status" value="1"/>
</dbReference>
<dbReference type="InterPro" id="IPR011006">
    <property type="entry name" value="CheY-like_superfamily"/>
</dbReference>
<evidence type="ECO:0000259" key="2">
    <source>
        <dbReference type="PROSITE" id="PS50110"/>
    </source>
</evidence>
<comment type="caution">
    <text evidence="3">The sequence shown here is derived from an EMBL/GenBank/DDBJ whole genome shotgun (WGS) entry which is preliminary data.</text>
</comment>
<evidence type="ECO:0000256" key="1">
    <source>
        <dbReference type="PROSITE-ProRule" id="PRU00169"/>
    </source>
</evidence>
<dbReference type="Pfam" id="PF00072">
    <property type="entry name" value="Response_reg"/>
    <property type="match status" value="1"/>
</dbReference>
<dbReference type="CDD" id="cd17557">
    <property type="entry name" value="REC_Rcp-like"/>
    <property type="match status" value="1"/>
</dbReference>
<accession>A0ABS9K3A0</accession>
<dbReference type="PANTHER" id="PTHR44520">
    <property type="entry name" value="RESPONSE REGULATOR RCP1-RELATED"/>
    <property type="match status" value="1"/>
</dbReference>
<dbReference type="EMBL" id="JAKLTN010000002">
    <property type="protein sequence ID" value="MCG2577611.1"/>
    <property type="molecule type" value="Genomic_DNA"/>
</dbReference>
<dbReference type="PROSITE" id="PS50110">
    <property type="entry name" value="RESPONSE_REGULATORY"/>
    <property type="match status" value="1"/>
</dbReference>
<keyword evidence="1" id="KW-0597">Phosphoprotein</keyword>
<organism evidence="3 4">
    <name type="scientific">Dechloromonas hankyongensis</name>
    <dbReference type="NCBI Taxonomy" id="2908002"/>
    <lineage>
        <taxon>Bacteria</taxon>
        <taxon>Pseudomonadati</taxon>
        <taxon>Pseudomonadota</taxon>
        <taxon>Betaproteobacteria</taxon>
        <taxon>Rhodocyclales</taxon>
        <taxon>Azonexaceae</taxon>
        <taxon>Dechloromonas</taxon>
    </lineage>
</organism>
<dbReference type="PANTHER" id="PTHR44520:SF1">
    <property type="entry name" value="TWO-COMPONENT SYSTEM REGULATORY PROTEIN"/>
    <property type="match status" value="1"/>
</dbReference>
<reference evidence="3" key="1">
    <citation type="submission" date="2022-01" db="EMBL/GenBank/DDBJ databases">
        <authorList>
            <person name="Jo J.-H."/>
            <person name="Im W.-T."/>
        </authorList>
    </citation>
    <scope>NUCLEOTIDE SEQUENCE</scope>
    <source>
        <strain evidence="3">XY25</strain>
    </source>
</reference>
<dbReference type="InterPro" id="IPR001789">
    <property type="entry name" value="Sig_transdc_resp-reg_receiver"/>
</dbReference>
<dbReference type="Gene3D" id="3.40.50.2300">
    <property type="match status" value="1"/>
</dbReference>
<sequence length="149" mass="16735">MTAHTLLLVEDNAQDEKLAMRALGKIDLAIAVDVVRDGQEALDYLFREGNFARLRGTGLPVAVLLDIGLPKLSGLEVLARLRAHPSTRLLPIVMLTSSDDEGDRLRSYRDGANSFVRKPVEFDRYTDTLIQLGRYWWQMNEPPPEMANA</sequence>
<protein>
    <submittedName>
        <fullName evidence="3">Response regulator</fullName>
    </submittedName>
</protein>
<keyword evidence="4" id="KW-1185">Reference proteome</keyword>
<gene>
    <name evidence="3" type="ORF">LZ012_11465</name>
</gene>
<feature type="domain" description="Response regulatory" evidence="2">
    <location>
        <begin position="5"/>
        <end position="133"/>
    </location>
</feature>
<evidence type="ECO:0000313" key="4">
    <source>
        <dbReference type="Proteomes" id="UP001165384"/>
    </source>
</evidence>
<dbReference type="Proteomes" id="UP001165384">
    <property type="component" value="Unassembled WGS sequence"/>
</dbReference>
<dbReference type="SMART" id="SM00448">
    <property type="entry name" value="REC"/>
    <property type="match status" value="1"/>
</dbReference>
<dbReference type="InterPro" id="IPR052893">
    <property type="entry name" value="TCS_response_regulator"/>
</dbReference>
<feature type="modified residue" description="4-aspartylphosphate" evidence="1">
    <location>
        <position position="66"/>
    </location>
</feature>
<proteinExistence type="predicted"/>